<evidence type="ECO:0000256" key="2">
    <source>
        <dbReference type="ARBA" id="ARBA00007879"/>
    </source>
</evidence>
<dbReference type="InterPro" id="IPR005123">
    <property type="entry name" value="Oxoglu/Fe-dep_dioxygenase_dom"/>
</dbReference>
<dbReference type="GO" id="GO:0051213">
    <property type="term" value="F:dioxygenase activity"/>
    <property type="evidence" value="ECO:0007669"/>
    <property type="project" value="UniProtKB-KW"/>
</dbReference>
<evidence type="ECO:0000256" key="6">
    <source>
        <dbReference type="ARBA" id="ARBA00023004"/>
    </source>
</evidence>
<dbReference type="OrthoDB" id="412814at2759"/>
<dbReference type="Gene3D" id="2.60.120.590">
    <property type="entry name" value="Alpha-ketoglutarate-dependent dioxygenase AlkB-like"/>
    <property type="match status" value="1"/>
</dbReference>
<dbReference type="SUPFAM" id="SSF51197">
    <property type="entry name" value="Clavaminate synthase-like"/>
    <property type="match status" value="1"/>
</dbReference>
<gene>
    <name evidence="11" type="ORF">CROQUDRAFT_48041</name>
</gene>
<name>A0A9P6NGZ7_9BASI</name>
<evidence type="ECO:0000313" key="12">
    <source>
        <dbReference type="Proteomes" id="UP000886653"/>
    </source>
</evidence>
<evidence type="ECO:0000256" key="5">
    <source>
        <dbReference type="ARBA" id="ARBA00023002"/>
    </source>
</evidence>
<accession>A0A9P6NGZ7</accession>
<protein>
    <recommendedName>
        <fullName evidence="10">Fe2OG dioxygenase domain-containing protein</fullName>
    </recommendedName>
</protein>
<dbReference type="InterPro" id="IPR037151">
    <property type="entry name" value="AlkB-like_sf"/>
</dbReference>
<evidence type="ECO:0000256" key="7">
    <source>
        <dbReference type="ARBA" id="ARBA00023242"/>
    </source>
</evidence>
<comment type="caution">
    <text evidence="11">The sequence shown here is derived from an EMBL/GenBank/DDBJ whole genome shotgun (WGS) entry which is preliminary data.</text>
</comment>
<keyword evidence="7" id="KW-0539">Nucleus</keyword>
<proteinExistence type="inferred from homology"/>
<evidence type="ECO:0000256" key="9">
    <source>
        <dbReference type="SAM" id="MobiDB-lite"/>
    </source>
</evidence>
<keyword evidence="12" id="KW-1185">Reference proteome</keyword>
<comment type="subcellular location">
    <subcellularLocation>
        <location evidence="1">Nucleus</location>
    </subcellularLocation>
</comment>
<keyword evidence="5 8" id="KW-0560">Oxidoreductase</keyword>
<dbReference type="PANTHER" id="PTHR46030:SF1">
    <property type="entry name" value="ALPHA-KETOGLUTARATE-DEPENDENT DIOXYGENASE ALKB HOMOLOG 6"/>
    <property type="match status" value="1"/>
</dbReference>
<comment type="similarity">
    <text evidence="2">Belongs to the alkB family.</text>
</comment>
<keyword evidence="4" id="KW-0223">Dioxygenase</keyword>
<evidence type="ECO:0000256" key="3">
    <source>
        <dbReference type="ARBA" id="ARBA00022723"/>
    </source>
</evidence>
<dbReference type="GO" id="GO:0046872">
    <property type="term" value="F:metal ion binding"/>
    <property type="evidence" value="ECO:0007669"/>
    <property type="project" value="UniProtKB-KW"/>
</dbReference>
<feature type="compositionally biased region" description="Polar residues" evidence="9">
    <location>
        <begin position="190"/>
        <end position="204"/>
    </location>
</feature>
<keyword evidence="3 8" id="KW-0479">Metal-binding</keyword>
<organism evidence="11 12">
    <name type="scientific">Cronartium quercuum f. sp. fusiforme G11</name>
    <dbReference type="NCBI Taxonomy" id="708437"/>
    <lineage>
        <taxon>Eukaryota</taxon>
        <taxon>Fungi</taxon>
        <taxon>Dikarya</taxon>
        <taxon>Basidiomycota</taxon>
        <taxon>Pucciniomycotina</taxon>
        <taxon>Pucciniomycetes</taxon>
        <taxon>Pucciniales</taxon>
        <taxon>Coleosporiaceae</taxon>
        <taxon>Cronartium</taxon>
    </lineage>
</organism>
<feature type="region of interest" description="Disordered" evidence="9">
    <location>
        <begin position="187"/>
        <end position="206"/>
    </location>
</feature>
<evidence type="ECO:0000256" key="1">
    <source>
        <dbReference type="ARBA" id="ARBA00004123"/>
    </source>
</evidence>
<dbReference type="EMBL" id="MU167306">
    <property type="protein sequence ID" value="KAG0143944.1"/>
    <property type="molecule type" value="Genomic_DNA"/>
</dbReference>
<feature type="domain" description="Fe2OG dioxygenase" evidence="10">
    <location>
        <begin position="119"/>
        <end position="289"/>
    </location>
</feature>
<dbReference type="PANTHER" id="PTHR46030">
    <property type="entry name" value="ALPHA-KETOGLUTARATE-DEPENDENT DIOXYGENASE ALKB HOMOLOG 6"/>
    <property type="match status" value="1"/>
</dbReference>
<evidence type="ECO:0000259" key="10">
    <source>
        <dbReference type="PROSITE" id="PS51471"/>
    </source>
</evidence>
<evidence type="ECO:0000256" key="4">
    <source>
        <dbReference type="ARBA" id="ARBA00022964"/>
    </source>
</evidence>
<evidence type="ECO:0000313" key="11">
    <source>
        <dbReference type="EMBL" id="KAG0143944.1"/>
    </source>
</evidence>
<dbReference type="InterPro" id="IPR032862">
    <property type="entry name" value="ALKBH6"/>
</dbReference>
<dbReference type="GO" id="GO:0005634">
    <property type="term" value="C:nucleus"/>
    <property type="evidence" value="ECO:0007669"/>
    <property type="project" value="UniProtKB-SubCell"/>
</dbReference>
<dbReference type="Proteomes" id="UP000886653">
    <property type="component" value="Unassembled WGS sequence"/>
</dbReference>
<keyword evidence="6 8" id="KW-0408">Iron</keyword>
<dbReference type="AlphaFoldDB" id="A0A9P6NGZ7"/>
<comment type="similarity">
    <text evidence="8">Belongs to the iron/ascorbate-dependent oxidoreductase family.</text>
</comment>
<sequence>MSQDFLDPYRLAVPIPEIFLIPDFITRAEESYLSQKTDQVGNSNMVIEPGNSISIRAGGWQHIKHRRSMYWGGTLTAKGSLIPRDLPGFVNHEWPNVFQRISRLGIFSDSSSKQDPFIEPNHCLVNEYLPGDGILPHQDGPAYFPTVATLSLDAHTTYDFYSYIDDHSISPSFPETLSTKIPTLVIHPPSQESTSPVNTTSPTATGRPISPDPIFSLFVPRRSLIIIRSRCYTDLLHAIPNRRVDRLNKDLCQTLNWDPNSDLHMILSQSIDPQLERERRISLTCRRVERVIKGLSRFGK</sequence>
<evidence type="ECO:0000256" key="8">
    <source>
        <dbReference type="RuleBase" id="RU003682"/>
    </source>
</evidence>
<dbReference type="PROSITE" id="PS51471">
    <property type="entry name" value="FE2OG_OXY"/>
    <property type="match status" value="1"/>
</dbReference>
<reference evidence="11" key="1">
    <citation type="submission" date="2013-11" db="EMBL/GenBank/DDBJ databases">
        <title>Genome sequence of the fusiform rust pathogen reveals effectors for host alternation and coevolution with pine.</title>
        <authorList>
            <consortium name="DOE Joint Genome Institute"/>
            <person name="Smith K."/>
            <person name="Pendleton A."/>
            <person name="Kubisiak T."/>
            <person name="Anderson C."/>
            <person name="Salamov A."/>
            <person name="Aerts A."/>
            <person name="Riley R."/>
            <person name="Clum A."/>
            <person name="Lindquist E."/>
            <person name="Ence D."/>
            <person name="Campbell M."/>
            <person name="Kronenberg Z."/>
            <person name="Feau N."/>
            <person name="Dhillon B."/>
            <person name="Hamelin R."/>
            <person name="Burleigh J."/>
            <person name="Smith J."/>
            <person name="Yandell M."/>
            <person name="Nelson C."/>
            <person name="Grigoriev I."/>
            <person name="Davis J."/>
        </authorList>
    </citation>
    <scope>NUCLEOTIDE SEQUENCE</scope>
    <source>
        <strain evidence="11">G11</strain>
    </source>
</reference>